<dbReference type="Pfam" id="PF20434">
    <property type="entry name" value="BD-FAE"/>
    <property type="match status" value="1"/>
</dbReference>
<dbReference type="SUPFAM" id="SSF53474">
    <property type="entry name" value="alpha/beta-Hydrolases"/>
    <property type="match status" value="1"/>
</dbReference>
<accession>A0A4S3K191</accession>
<evidence type="ECO:0000256" key="1">
    <source>
        <dbReference type="ARBA" id="ARBA00022801"/>
    </source>
</evidence>
<keyword evidence="4" id="KW-1185">Reference proteome</keyword>
<dbReference type="InterPro" id="IPR029058">
    <property type="entry name" value="AB_hydrolase_fold"/>
</dbReference>
<dbReference type="InterPro" id="IPR050300">
    <property type="entry name" value="GDXG_lipolytic_enzyme"/>
</dbReference>
<name>A0A4S3K191_9GAMM</name>
<dbReference type="OrthoDB" id="255603at2"/>
<reference evidence="3 4" key="1">
    <citation type="submission" date="2019-03" db="EMBL/GenBank/DDBJ databases">
        <title>Genomic Encyclopedia of Type Strains, Phase IV (KMG-IV): sequencing the most valuable type-strain genomes for metagenomic binning, comparative biology and taxonomic classification.</title>
        <authorList>
            <person name="Goeker M."/>
        </authorList>
    </citation>
    <scope>NUCLEOTIDE SEQUENCE [LARGE SCALE GENOMIC DNA]</scope>
    <source>
        <strain evidence="3 4">DSM 26377</strain>
    </source>
</reference>
<keyword evidence="1" id="KW-0378">Hydrolase</keyword>
<comment type="caution">
    <text evidence="3">The sequence shown here is derived from an EMBL/GenBank/DDBJ whole genome shotgun (WGS) entry which is preliminary data.</text>
</comment>
<dbReference type="GO" id="GO:0016787">
    <property type="term" value="F:hydrolase activity"/>
    <property type="evidence" value="ECO:0007669"/>
    <property type="project" value="UniProtKB-KW"/>
</dbReference>
<evidence type="ECO:0000313" key="4">
    <source>
        <dbReference type="Proteomes" id="UP000295341"/>
    </source>
</evidence>
<gene>
    <name evidence="3" type="ORF">DFR24_0097</name>
</gene>
<dbReference type="EMBL" id="SOBT01000008">
    <property type="protein sequence ID" value="TDU30743.1"/>
    <property type="molecule type" value="Genomic_DNA"/>
</dbReference>
<proteinExistence type="predicted"/>
<dbReference type="InterPro" id="IPR049492">
    <property type="entry name" value="BD-FAE-like_dom"/>
</dbReference>
<organism evidence="3 4">
    <name type="scientific">Panacagrimonas perspica</name>
    <dbReference type="NCBI Taxonomy" id="381431"/>
    <lineage>
        <taxon>Bacteria</taxon>
        <taxon>Pseudomonadati</taxon>
        <taxon>Pseudomonadota</taxon>
        <taxon>Gammaproteobacteria</taxon>
        <taxon>Nevskiales</taxon>
        <taxon>Nevskiaceae</taxon>
        <taxon>Panacagrimonas</taxon>
    </lineage>
</organism>
<dbReference type="AlphaFoldDB" id="A0A4S3K191"/>
<feature type="domain" description="BD-FAE-like" evidence="2">
    <location>
        <begin position="37"/>
        <end position="222"/>
    </location>
</feature>
<evidence type="ECO:0000313" key="3">
    <source>
        <dbReference type="EMBL" id="TDU30743.1"/>
    </source>
</evidence>
<evidence type="ECO:0000259" key="2">
    <source>
        <dbReference type="Pfam" id="PF20434"/>
    </source>
</evidence>
<dbReference type="PANTHER" id="PTHR48081:SF33">
    <property type="entry name" value="KYNURENINE FORMAMIDASE"/>
    <property type="match status" value="1"/>
</dbReference>
<sequence>MTWSEVQARPLPAPGVRVTYGGAQQQFGELRVPPGPGPHPVLVLIHGGCWHRSFDLQYFSHLADALTRETGAATWNIEYRRLGDPGGGWPGSFLDIANATDQIRALAARHHLDTDRVVAIGHSAGGQLALWLAARDQLAPGSAPYRPNPLKLRGVIGLSAITDLIAYSRPQGGCNAAVGELLGGSPERQLARYQQASPRELLPLGVPQWLIQGVEDPIVPLATVRAYAGAAKDAGDTVTVEEIAGAGHFEPALPGTSAWPALLAAVRAALKP</sequence>
<dbReference type="PANTHER" id="PTHR48081">
    <property type="entry name" value="AB HYDROLASE SUPERFAMILY PROTEIN C4A8.06C"/>
    <property type="match status" value="1"/>
</dbReference>
<protein>
    <submittedName>
        <fullName evidence="3">Acetyl esterase/lipase</fullName>
    </submittedName>
</protein>
<dbReference type="Proteomes" id="UP000295341">
    <property type="component" value="Unassembled WGS sequence"/>
</dbReference>
<dbReference type="Gene3D" id="3.40.50.1820">
    <property type="entry name" value="alpha/beta hydrolase"/>
    <property type="match status" value="1"/>
</dbReference>